<reference evidence="7 8" key="1">
    <citation type="submission" date="2023-09" db="EMBL/GenBank/DDBJ databases">
        <title>Multi-omics analysis of a traditional fermented food reveals byproduct-associated fungal strains for waste-to-food upcycling.</title>
        <authorList>
            <consortium name="Lawrence Berkeley National Laboratory"/>
            <person name="Rekdal V.M."/>
            <person name="Villalobos-Escobedo J.M."/>
            <person name="Rodriguez-Valeron N."/>
            <person name="Garcia M.O."/>
            <person name="Vasquez D.P."/>
            <person name="Damayanti I."/>
            <person name="Sorensen P.M."/>
            <person name="Baidoo E.E."/>
            <person name="De Carvalho A.C."/>
            <person name="Riley R."/>
            <person name="Lipzen A."/>
            <person name="He G."/>
            <person name="Yan M."/>
            <person name="Haridas S."/>
            <person name="Daum C."/>
            <person name="Yoshinaga Y."/>
            <person name="Ng V."/>
            <person name="Grigoriev I.V."/>
            <person name="Munk R."/>
            <person name="Nuraida L."/>
            <person name="Wijaya C.H."/>
            <person name="Morales P.-C."/>
            <person name="Keasling J.D."/>
        </authorList>
    </citation>
    <scope>NUCLEOTIDE SEQUENCE [LARGE SCALE GENOMIC DNA]</scope>
    <source>
        <strain evidence="7 8">FGSC 2613</strain>
    </source>
</reference>
<protein>
    <recommendedName>
        <fullName evidence="6">Wax synthase domain-containing protein</fullName>
    </recommendedName>
</protein>
<keyword evidence="4 5" id="KW-0472">Membrane</keyword>
<feature type="transmembrane region" description="Helical" evidence="5">
    <location>
        <begin position="231"/>
        <end position="253"/>
    </location>
</feature>
<keyword evidence="3 5" id="KW-1133">Transmembrane helix</keyword>
<feature type="transmembrane region" description="Helical" evidence="5">
    <location>
        <begin position="22"/>
        <end position="44"/>
    </location>
</feature>
<comment type="caution">
    <text evidence="7">The sequence shown here is derived from an EMBL/GenBank/DDBJ whole genome shotgun (WGS) entry which is preliminary data.</text>
</comment>
<evidence type="ECO:0000256" key="2">
    <source>
        <dbReference type="ARBA" id="ARBA00022692"/>
    </source>
</evidence>
<dbReference type="Pfam" id="PF13813">
    <property type="entry name" value="MBOAT_2"/>
    <property type="match status" value="1"/>
</dbReference>
<feature type="transmembrane region" description="Helical" evidence="5">
    <location>
        <begin position="186"/>
        <end position="205"/>
    </location>
</feature>
<evidence type="ECO:0000259" key="6">
    <source>
        <dbReference type="Pfam" id="PF13813"/>
    </source>
</evidence>
<dbReference type="InterPro" id="IPR032805">
    <property type="entry name" value="Wax_synthase_dom"/>
</dbReference>
<proteinExistence type="predicted"/>
<evidence type="ECO:0000256" key="1">
    <source>
        <dbReference type="ARBA" id="ARBA00004141"/>
    </source>
</evidence>
<sequence>MLWFTSILFYVAVQRQVDVARLVLSILHIGGVVVALQLGSVSFVPFNHLFVPWAIIGTLHTASVLLLEKKILKLPSSTSFAQRPRAVLCIWANPRGLCLSDDTCTDSPDPGHPGRVRFALLRCGRAIALLAIRHLIASFTTKTLYGLHLSRWDFGPDNQGLLPLLTKRDLILRLLMSYQWVWDTHILLTVAHNLLAAVFVSVMQWDRPDDWPALFGNITQAYTLRRFWGQFWHRLHVTIFEAYLAAMVIRVKVLRHGIISGESRALWMFVMSAVCHTASNWVLTHRSNVVQEFRFFLSNYVVCWAETTLERRLNLAGRAKSSGPVT</sequence>
<gene>
    <name evidence="7" type="ORF">QR685DRAFT_442776</name>
</gene>
<comment type="subcellular location">
    <subcellularLocation>
        <location evidence="1">Membrane</location>
        <topology evidence="1">Multi-pass membrane protein</topology>
    </subcellularLocation>
</comment>
<keyword evidence="2 5" id="KW-0812">Transmembrane</keyword>
<dbReference type="Proteomes" id="UP001451303">
    <property type="component" value="Unassembled WGS sequence"/>
</dbReference>
<evidence type="ECO:0000256" key="5">
    <source>
        <dbReference type="SAM" id="Phobius"/>
    </source>
</evidence>
<dbReference type="EMBL" id="JAVLET010000004">
    <property type="protein sequence ID" value="KAL0471044.1"/>
    <property type="molecule type" value="Genomic_DNA"/>
</dbReference>
<accession>A0ABR3DED5</accession>
<feature type="domain" description="Wax synthase" evidence="6">
    <location>
        <begin position="211"/>
        <end position="297"/>
    </location>
</feature>
<evidence type="ECO:0000313" key="7">
    <source>
        <dbReference type="EMBL" id="KAL0471044.1"/>
    </source>
</evidence>
<name>A0ABR3DED5_NEUIN</name>
<keyword evidence="8" id="KW-1185">Reference proteome</keyword>
<evidence type="ECO:0000256" key="4">
    <source>
        <dbReference type="ARBA" id="ARBA00023136"/>
    </source>
</evidence>
<feature type="transmembrane region" description="Helical" evidence="5">
    <location>
        <begin position="50"/>
        <end position="67"/>
    </location>
</feature>
<evidence type="ECO:0000256" key="3">
    <source>
        <dbReference type="ARBA" id="ARBA00022989"/>
    </source>
</evidence>
<organism evidence="7 8">
    <name type="scientific">Neurospora intermedia</name>
    <dbReference type="NCBI Taxonomy" id="5142"/>
    <lineage>
        <taxon>Eukaryota</taxon>
        <taxon>Fungi</taxon>
        <taxon>Dikarya</taxon>
        <taxon>Ascomycota</taxon>
        <taxon>Pezizomycotina</taxon>
        <taxon>Sordariomycetes</taxon>
        <taxon>Sordariomycetidae</taxon>
        <taxon>Sordariales</taxon>
        <taxon>Sordariaceae</taxon>
        <taxon>Neurospora</taxon>
    </lineage>
</organism>
<evidence type="ECO:0000313" key="8">
    <source>
        <dbReference type="Proteomes" id="UP001451303"/>
    </source>
</evidence>